<keyword evidence="3" id="KW-1185">Reference proteome</keyword>
<dbReference type="Pfam" id="PF04010">
    <property type="entry name" value="DUF357"/>
    <property type="match status" value="2"/>
</dbReference>
<name>A0AAE4ME30_9EURY</name>
<dbReference type="InterPro" id="IPR023140">
    <property type="entry name" value="DUF357"/>
</dbReference>
<dbReference type="Proteomes" id="UP001273136">
    <property type="component" value="Unassembled WGS sequence"/>
</dbReference>
<dbReference type="SUPFAM" id="SSF158372">
    <property type="entry name" value="AF1782-like"/>
    <property type="match status" value="2"/>
</dbReference>
<comment type="caution">
    <text evidence="2">The sequence shown here is derived from an EMBL/GenBank/DDBJ whole genome shotgun (WGS) entry which is preliminary data.</text>
</comment>
<evidence type="ECO:0000313" key="2">
    <source>
        <dbReference type="EMBL" id="MDV0442272.1"/>
    </source>
</evidence>
<dbReference type="RefSeq" id="WP_338094688.1">
    <property type="nucleotide sequence ID" value="NZ_JAWDKA010000008.1"/>
</dbReference>
<dbReference type="Gene3D" id="1.20.1270.90">
    <property type="entry name" value="AF1782-like"/>
    <property type="match status" value="2"/>
</dbReference>
<evidence type="ECO:0000259" key="1">
    <source>
        <dbReference type="Pfam" id="PF04010"/>
    </source>
</evidence>
<reference evidence="2" key="1">
    <citation type="submission" date="2023-06" db="EMBL/GenBank/DDBJ databases">
        <title>Genome sequence of Methancorpusculaceae sp. Ag1.</title>
        <authorList>
            <person name="Protasov E."/>
            <person name="Platt K."/>
            <person name="Poehlein A."/>
            <person name="Daniel R."/>
            <person name="Brune A."/>
        </authorList>
    </citation>
    <scope>NUCLEOTIDE SEQUENCE</scope>
    <source>
        <strain evidence="2">Ag1</strain>
    </source>
</reference>
<proteinExistence type="predicted"/>
<feature type="domain" description="DUF357" evidence="1">
    <location>
        <begin position="6"/>
        <end position="77"/>
    </location>
</feature>
<gene>
    <name evidence="2" type="ORF">McpAg1_15060</name>
</gene>
<dbReference type="AlphaFoldDB" id="A0AAE4ME30"/>
<evidence type="ECO:0000313" key="3">
    <source>
        <dbReference type="Proteomes" id="UP001273136"/>
    </source>
</evidence>
<feature type="domain" description="DUF357" evidence="1">
    <location>
        <begin position="106"/>
        <end position="178"/>
    </location>
</feature>
<sequence length="189" mass="20647">MLIETYGEKYQTATAAAVVAVPTDTALGSTGAEILEMVSCYAYDGMVFYRKGDLVNAAASFAYGYGWLDAGCMLGFLSGTNSAGPDTITENIPETLREHLSEKTERYQRMLTEASRSIVTLPDAETPMYPAAEKIQITTSTELARGNEILLKHDEINALMHFSYGYGWLDCGVRSGLFGITGDRHLFTI</sequence>
<protein>
    <recommendedName>
        <fullName evidence="1">DUF357 domain-containing protein</fullName>
    </recommendedName>
</protein>
<organism evidence="2 3">
    <name type="scientific">Methanorbis furvi</name>
    <dbReference type="NCBI Taxonomy" id="3028299"/>
    <lineage>
        <taxon>Archaea</taxon>
        <taxon>Methanobacteriati</taxon>
        <taxon>Methanobacteriota</taxon>
        <taxon>Stenosarchaea group</taxon>
        <taxon>Methanomicrobia</taxon>
        <taxon>Methanomicrobiales</taxon>
        <taxon>Methanocorpusculaceae</taxon>
        <taxon>Methanorbis</taxon>
    </lineage>
</organism>
<dbReference type="InterPro" id="IPR036809">
    <property type="entry name" value="AF1782-like_sf"/>
</dbReference>
<dbReference type="EMBL" id="JAWDKA010000008">
    <property type="protein sequence ID" value="MDV0442272.1"/>
    <property type="molecule type" value="Genomic_DNA"/>
</dbReference>
<accession>A0AAE4ME30</accession>